<evidence type="ECO:0000256" key="1">
    <source>
        <dbReference type="PROSITE-ProRule" id="PRU00325"/>
    </source>
</evidence>
<dbReference type="InterPro" id="IPR007527">
    <property type="entry name" value="Znf_SWIM"/>
</dbReference>
<keyword evidence="1" id="KW-0863">Zinc-finger</keyword>
<dbReference type="EMBL" id="JBJQOH010000001">
    <property type="protein sequence ID" value="KAL3700761.1"/>
    <property type="molecule type" value="Genomic_DNA"/>
</dbReference>
<gene>
    <name evidence="3" type="ORF">R1sor_018783</name>
</gene>
<dbReference type="AlphaFoldDB" id="A0ABD3IB75"/>
<protein>
    <recommendedName>
        <fullName evidence="2">SWIM-type domain-containing protein</fullName>
    </recommendedName>
</protein>
<accession>A0ABD3IB75</accession>
<evidence type="ECO:0000313" key="3">
    <source>
        <dbReference type="EMBL" id="KAL3700761.1"/>
    </source>
</evidence>
<keyword evidence="4" id="KW-1185">Reference proteome</keyword>
<dbReference type="PROSITE" id="PS50966">
    <property type="entry name" value="ZF_SWIM"/>
    <property type="match status" value="1"/>
</dbReference>
<comment type="caution">
    <text evidence="3">The sequence shown here is derived from an EMBL/GenBank/DDBJ whole genome shotgun (WGS) entry which is preliminary data.</text>
</comment>
<feature type="domain" description="SWIM-type" evidence="2">
    <location>
        <begin position="153"/>
        <end position="186"/>
    </location>
</feature>
<keyword evidence="1" id="KW-0479">Metal-binding</keyword>
<sequence>MRCVCRQDRVYVNRQNAAVTPRTSEKRRSIQRFRCQGELHVTLDTATAMCSVTCIHLEDHDRPSWRENKFPLEELEFLDKVAKAGMRTADVYRLLRMQDHIDLEKITRAQVVGDVEISLKQFQKGREFPTWWVKFRKRWVDLAERDPSDRGYYVTDVSAWSCSCPAFVSAKYLLCKHLVLGYKEQVSTEVPVFLQTYSRFEPPFYVFQCQDEFFSRQTMSPESDPWYIQAAFAEAGFPEDPANDLPEDHGVGTFDLDENEDPANGLPEDHGVGLFDLNEAAEEIIRDENVEAEVHAEPKIAGIARLLAELNVGGKGGGRGGEGGWAAMSLVTKYKLVSIDSPLDPYLEGRACARGFDPQQKALR</sequence>
<proteinExistence type="predicted"/>
<reference evidence="3 4" key="1">
    <citation type="submission" date="2024-09" db="EMBL/GenBank/DDBJ databases">
        <title>Chromosome-scale assembly of Riccia sorocarpa.</title>
        <authorList>
            <person name="Paukszto L."/>
        </authorList>
    </citation>
    <scope>NUCLEOTIDE SEQUENCE [LARGE SCALE GENOMIC DNA]</scope>
    <source>
        <strain evidence="3">LP-2024</strain>
        <tissue evidence="3">Aerial parts of the thallus</tissue>
    </source>
</reference>
<evidence type="ECO:0000313" key="4">
    <source>
        <dbReference type="Proteomes" id="UP001633002"/>
    </source>
</evidence>
<organism evidence="3 4">
    <name type="scientific">Riccia sorocarpa</name>
    <dbReference type="NCBI Taxonomy" id="122646"/>
    <lineage>
        <taxon>Eukaryota</taxon>
        <taxon>Viridiplantae</taxon>
        <taxon>Streptophyta</taxon>
        <taxon>Embryophyta</taxon>
        <taxon>Marchantiophyta</taxon>
        <taxon>Marchantiopsida</taxon>
        <taxon>Marchantiidae</taxon>
        <taxon>Marchantiales</taxon>
        <taxon>Ricciaceae</taxon>
        <taxon>Riccia</taxon>
    </lineage>
</organism>
<keyword evidence="1" id="KW-0862">Zinc</keyword>
<dbReference type="GO" id="GO:0008270">
    <property type="term" value="F:zinc ion binding"/>
    <property type="evidence" value="ECO:0007669"/>
    <property type="project" value="UniProtKB-KW"/>
</dbReference>
<dbReference type="Proteomes" id="UP001633002">
    <property type="component" value="Unassembled WGS sequence"/>
</dbReference>
<evidence type="ECO:0000259" key="2">
    <source>
        <dbReference type="PROSITE" id="PS50966"/>
    </source>
</evidence>
<name>A0ABD3IB75_9MARC</name>